<dbReference type="EMBL" id="QTSX02002886">
    <property type="protein sequence ID" value="KAJ9073792.1"/>
    <property type="molecule type" value="Genomic_DNA"/>
</dbReference>
<protein>
    <submittedName>
        <fullName evidence="1">Uncharacterized protein</fullName>
    </submittedName>
</protein>
<name>A0ACC2TGS3_9FUNG</name>
<dbReference type="Proteomes" id="UP001165960">
    <property type="component" value="Unassembled WGS sequence"/>
</dbReference>
<proteinExistence type="predicted"/>
<evidence type="ECO:0000313" key="1">
    <source>
        <dbReference type="EMBL" id="KAJ9073792.1"/>
    </source>
</evidence>
<organism evidence="1 2">
    <name type="scientific">Entomophthora muscae</name>
    <dbReference type="NCBI Taxonomy" id="34485"/>
    <lineage>
        <taxon>Eukaryota</taxon>
        <taxon>Fungi</taxon>
        <taxon>Fungi incertae sedis</taxon>
        <taxon>Zoopagomycota</taxon>
        <taxon>Entomophthoromycotina</taxon>
        <taxon>Entomophthoromycetes</taxon>
        <taxon>Entomophthorales</taxon>
        <taxon>Entomophthoraceae</taxon>
        <taxon>Entomophthora</taxon>
    </lineage>
</organism>
<sequence length="102" mass="11778">MIEKVNPVIDTSYEPYVSDGNQENNNELKFFQTMNGQQVLKKVDAFYTKVPMPCIPGPEQDPDSTTTSKASWKHILNITRIILWWDIPSRKRHLEILCQISG</sequence>
<accession>A0ACC2TGS3</accession>
<keyword evidence="2" id="KW-1185">Reference proteome</keyword>
<comment type="caution">
    <text evidence="1">The sequence shown here is derived from an EMBL/GenBank/DDBJ whole genome shotgun (WGS) entry which is preliminary data.</text>
</comment>
<reference evidence="1" key="1">
    <citation type="submission" date="2022-04" db="EMBL/GenBank/DDBJ databases">
        <title>Genome of the entomopathogenic fungus Entomophthora muscae.</title>
        <authorList>
            <person name="Elya C."/>
            <person name="Lovett B.R."/>
            <person name="Lee E."/>
            <person name="Macias A.M."/>
            <person name="Hajek A.E."/>
            <person name="De Bivort B.L."/>
            <person name="Kasson M.T."/>
            <person name="De Fine Licht H.H."/>
            <person name="Stajich J.E."/>
        </authorList>
    </citation>
    <scope>NUCLEOTIDE SEQUENCE</scope>
    <source>
        <strain evidence="1">Berkeley</strain>
    </source>
</reference>
<evidence type="ECO:0000313" key="2">
    <source>
        <dbReference type="Proteomes" id="UP001165960"/>
    </source>
</evidence>
<gene>
    <name evidence="1" type="ORF">DSO57_1012780</name>
</gene>